<dbReference type="AlphaFoldDB" id="A0A2S7IRR5"/>
<dbReference type="Gene3D" id="1.10.150.240">
    <property type="entry name" value="Putative phosphatase, domain 2"/>
    <property type="match status" value="1"/>
</dbReference>
<comment type="similarity">
    <text evidence="3">Belongs to the HAD-like hydrolase superfamily. CbbY/CbbZ/Gph/YieH family.</text>
</comment>
<name>A0A2S7IRR5_9BACT</name>
<dbReference type="EMBL" id="PTRA01000001">
    <property type="protein sequence ID" value="PQA60366.1"/>
    <property type="molecule type" value="Genomic_DNA"/>
</dbReference>
<gene>
    <name evidence="5" type="ORF">C5O19_12330</name>
</gene>
<organism evidence="5 6">
    <name type="scientific">Siphonobacter curvatus</name>
    <dbReference type="NCBI Taxonomy" id="2094562"/>
    <lineage>
        <taxon>Bacteria</taxon>
        <taxon>Pseudomonadati</taxon>
        <taxon>Bacteroidota</taxon>
        <taxon>Cytophagia</taxon>
        <taxon>Cytophagales</taxon>
        <taxon>Cytophagaceae</taxon>
        <taxon>Siphonobacter</taxon>
    </lineage>
</organism>
<dbReference type="RefSeq" id="WP_104712581.1">
    <property type="nucleotide sequence ID" value="NZ_PTRA01000001.1"/>
</dbReference>
<dbReference type="Gene3D" id="3.40.50.1000">
    <property type="entry name" value="HAD superfamily/HAD-like"/>
    <property type="match status" value="1"/>
</dbReference>
<dbReference type="InterPro" id="IPR041492">
    <property type="entry name" value="HAD_2"/>
</dbReference>
<evidence type="ECO:0000256" key="4">
    <source>
        <dbReference type="ARBA" id="ARBA00013078"/>
    </source>
</evidence>
<comment type="pathway">
    <text evidence="2">Organic acid metabolism; glycolate biosynthesis; glycolate from 2-phosphoglycolate: step 1/1.</text>
</comment>
<evidence type="ECO:0000313" key="5">
    <source>
        <dbReference type="EMBL" id="PQA60366.1"/>
    </source>
</evidence>
<evidence type="ECO:0000313" key="6">
    <source>
        <dbReference type="Proteomes" id="UP000239590"/>
    </source>
</evidence>
<dbReference type="GO" id="GO:0006281">
    <property type="term" value="P:DNA repair"/>
    <property type="evidence" value="ECO:0007669"/>
    <property type="project" value="TreeGrafter"/>
</dbReference>
<dbReference type="GO" id="GO:0008967">
    <property type="term" value="F:phosphoglycolate phosphatase activity"/>
    <property type="evidence" value="ECO:0007669"/>
    <property type="project" value="UniProtKB-EC"/>
</dbReference>
<protein>
    <recommendedName>
        <fullName evidence="4">phosphoglycolate phosphatase</fullName>
        <ecNumber evidence="4">3.1.3.18</ecNumber>
    </recommendedName>
</protein>
<dbReference type="SFLD" id="SFLDG01129">
    <property type="entry name" value="C1.5:_HAD__Beta-PGM__Phosphata"/>
    <property type="match status" value="1"/>
</dbReference>
<dbReference type="PANTHER" id="PTHR43434">
    <property type="entry name" value="PHOSPHOGLYCOLATE PHOSPHATASE"/>
    <property type="match status" value="1"/>
</dbReference>
<dbReference type="InterPro" id="IPR023214">
    <property type="entry name" value="HAD_sf"/>
</dbReference>
<dbReference type="EC" id="3.1.3.18" evidence="4"/>
<dbReference type="OrthoDB" id="9807630at2"/>
<sequence length="224" mass="24778">MKPYSLILFDYDGTLCDSRQAILATFPPTFAHYGVPVPPLPELEAVVSKGLVMGEAFQVLNPALSIDEVNEWVTTYRAIYDQDAYRLVECYPGAKDLMEHLVEQGKHVVVISNKGIRSIETSLDYLGLTPYVSLILGDGSPLLRGMPKKPSPESYTKVILPHFDLHSGSSTLMIGDTSMDLQYANNCAIDSCWATYGFGDPEACRSLHPTYEISSLLQLKKVIQ</sequence>
<dbReference type="Pfam" id="PF13419">
    <property type="entry name" value="HAD_2"/>
    <property type="match status" value="1"/>
</dbReference>
<dbReference type="SUPFAM" id="SSF56784">
    <property type="entry name" value="HAD-like"/>
    <property type="match status" value="1"/>
</dbReference>
<dbReference type="SFLD" id="SFLDS00003">
    <property type="entry name" value="Haloacid_Dehalogenase"/>
    <property type="match status" value="1"/>
</dbReference>
<dbReference type="PANTHER" id="PTHR43434:SF1">
    <property type="entry name" value="PHOSPHOGLYCOLATE PHOSPHATASE"/>
    <property type="match status" value="1"/>
</dbReference>
<dbReference type="Proteomes" id="UP000239590">
    <property type="component" value="Unassembled WGS sequence"/>
</dbReference>
<comment type="catalytic activity">
    <reaction evidence="1">
        <text>2-phosphoglycolate + H2O = glycolate + phosphate</text>
        <dbReference type="Rhea" id="RHEA:14369"/>
        <dbReference type="ChEBI" id="CHEBI:15377"/>
        <dbReference type="ChEBI" id="CHEBI:29805"/>
        <dbReference type="ChEBI" id="CHEBI:43474"/>
        <dbReference type="ChEBI" id="CHEBI:58033"/>
        <dbReference type="EC" id="3.1.3.18"/>
    </reaction>
</comment>
<dbReference type="InterPro" id="IPR023198">
    <property type="entry name" value="PGP-like_dom2"/>
</dbReference>
<proteinExistence type="inferred from homology"/>
<dbReference type="InterPro" id="IPR050155">
    <property type="entry name" value="HAD-like_hydrolase_sf"/>
</dbReference>
<evidence type="ECO:0000256" key="2">
    <source>
        <dbReference type="ARBA" id="ARBA00004818"/>
    </source>
</evidence>
<dbReference type="InterPro" id="IPR036412">
    <property type="entry name" value="HAD-like_sf"/>
</dbReference>
<comment type="caution">
    <text evidence="5">The sequence shown here is derived from an EMBL/GenBank/DDBJ whole genome shotgun (WGS) entry which is preliminary data.</text>
</comment>
<evidence type="ECO:0000256" key="3">
    <source>
        <dbReference type="ARBA" id="ARBA00006171"/>
    </source>
</evidence>
<accession>A0A2S7IRR5</accession>
<evidence type="ECO:0000256" key="1">
    <source>
        <dbReference type="ARBA" id="ARBA00000830"/>
    </source>
</evidence>
<reference evidence="6" key="1">
    <citation type="submission" date="2018-02" db="EMBL/GenBank/DDBJ databases">
        <title>Genome sequencing of Solimonas sp. HR-BB.</title>
        <authorList>
            <person name="Lee Y."/>
            <person name="Jeon C.O."/>
        </authorList>
    </citation>
    <scope>NUCLEOTIDE SEQUENCE [LARGE SCALE GENOMIC DNA]</scope>
    <source>
        <strain evidence="6">HR-U</strain>
    </source>
</reference>
<keyword evidence="6" id="KW-1185">Reference proteome</keyword>